<dbReference type="AlphaFoldDB" id="A0A0D7BBP8"/>
<gene>
    <name evidence="2" type="ORF">CYLTODRAFT_396191</name>
</gene>
<evidence type="ECO:0000256" key="1">
    <source>
        <dbReference type="SAM" id="SignalP"/>
    </source>
</evidence>
<dbReference type="STRING" id="1314674.A0A0D7BBP8"/>
<organism evidence="2 3">
    <name type="scientific">Cylindrobasidium torrendii FP15055 ss-10</name>
    <dbReference type="NCBI Taxonomy" id="1314674"/>
    <lineage>
        <taxon>Eukaryota</taxon>
        <taxon>Fungi</taxon>
        <taxon>Dikarya</taxon>
        <taxon>Basidiomycota</taxon>
        <taxon>Agaricomycotina</taxon>
        <taxon>Agaricomycetes</taxon>
        <taxon>Agaricomycetidae</taxon>
        <taxon>Agaricales</taxon>
        <taxon>Marasmiineae</taxon>
        <taxon>Physalacriaceae</taxon>
        <taxon>Cylindrobasidium</taxon>
    </lineage>
</organism>
<protein>
    <submittedName>
        <fullName evidence="2">Uncharacterized protein</fullName>
    </submittedName>
</protein>
<evidence type="ECO:0000313" key="2">
    <source>
        <dbReference type="EMBL" id="KIY67952.1"/>
    </source>
</evidence>
<dbReference type="OrthoDB" id="5086500at2759"/>
<dbReference type="Proteomes" id="UP000054007">
    <property type="component" value="Unassembled WGS sequence"/>
</dbReference>
<name>A0A0D7BBP8_9AGAR</name>
<keyword evidence="3" id="KW-1185">Reference proteome</keyword>
<sequence length="225" mass="23187">MFSLTIAALALLSGVRGDSWGPAFSLGPTASAIIEATTTFNPGTPPKNPVDALFLWPGVSNATSGLIQSGADSIGDMSAYCGASAGQWCVSASYFGVVDGQTTQLSGPLVPVNGNTPINIHYKLASDQKTWDQTVTVNGQVISTLKSYDGPLINGGWGTGTELQASSKGTESVQTYTNTTIILQSADLTFINTRGIGSGVVASDMLTADNGKTWTIASITIPSMN</sequence>
<feature type="chain" id="PRO_5002317144" evidence="1">
    <location>
        <begin position="18"/>
        <end position="225"/>
    </location>
</feature>
<reference evidence="2 3" key="1">
    <citation type="journal article" date="2015" name="Fungal Genet. Biol.">
        <title>Evolution of novel wood decay mechanisms in Agaricales revealed by the genome sequences of Fistulina hepatica and Cylindrobasidium torrendii.</title>
        <authorList>
            <person name="Floudas D."/>
            <person name="Held B.W."/>
            <person name="Riley R."/>
            <person name="Nagy L.G."/>
            <person name="Koehler G."/>
            <person name="Ransdell A.S."/>
            <person name="Younus H."/>
            <person name="Chow J."/>
            <person name="Chiniquy J."/>
            <person name="Lipzen A."/>
            <person name="Tritt A."/>
            <person name="Sun H."/>
            <person name="Haridas S."/>
            <person name="LaButti K."/>
            <person name="Ohm R.A."/>
            <person name="Kues U."/>
            <person name="Blanchette R.A."/>
            <person name="Grigoriev I.V."/>
            <person name="Minto R.E."/>
            <person name="Hibbett D.S."/>
        </authorList>
    </citation>
    <scope>NUCLEOTIDE SEQUENCE [LARGE SCALE GENOMIC DNA]</scope>
    <source>
        <strain evidence="2 3">FP15055 ss-10</strain>
    </source>
</reference>
<accession>A0A0D7BBP8</accession>
<keyword evidence="1" id="KW-0732">Signal</keyword>
<evidence type="ECO:0000313" key="3">
    <source>
        <dbReference type="Proteomes" id="UP000054007"/>
    </source>
</evidence>
<dbReference type="EMBL" id="KN880513">
    <property type="protein sequence ID" value="KIY67952.1"/>
    <property type="molecule type" value="Genomic_DNA"/>
</dbReference>
<feature type="signal peptide" evidence="1">
    <location>
        <begin position="1"/>
        <end position="17"/>
    </location>
</feature>
<proteinExistence type="predicted"/>